<dbReference type="Proteomes" id="UP000001861">
    <property type="component" value="Unassembled WGS sequence"/>
</dbReference>
<feature type="region of interest" description="Disordered" evidence="1">
    <location>
        <begin position="651"/>
        <end position="695"/>
    </location>
</feature>
<dbReference type="VEuPathDB" id="FungiDB:CC1G_06194"/>
<dbReference type="RefSeq" id="XP_001836607.1">
    <property type="nucleotide sequence ID" value="XM_001836555.1"/>
</dbReference>
<feature type="region of interest" description="Disordered" evidence="1">
    <location>
        <begin position="1"/>
        <end position="115"/>
    </location>
</feature>
<gene>
    <name evidence="3" type="ORF">CC1G_06194</name>
</gene>
<dbReference type="OMA" id="NINIVHI"/>
<protein>
    <recommendedName>
        <fullName evidence="2">DUF6589 domain-containing protein</fullName>
    </recommendedName>
</protein>
<evidence type="ECO:0000313" key="3">
    <source>
        <dbReference type="EMBL" id="EAU85178.1"/>
    </source>
</evidence>
<feature type="region of interest" description="Disordered" evidence="1">
    <location>
        <begin position="922"/>
        <end position="945"/>
    </location>
</feature>
<evidence type="ECO:0000259" key="2">
    <source>
        <dbReference type="Pfam" id="PF20231"/>
    </source>
</evidence>
<dbReference type="STRING" id="240176.A8NV60"/>
<feature type="compositionally biased region" description="Basic and acidic residues" evidence="1">
    <location>
        <begin position="104"/>
        <end position="115"/>
    </location>
</feature>
<dbReference type="AlphaFoldDB" id="A8NV60"/>
<proteinExistence type="predicted"/>
<dbReference type="eggNOG" id="ENOG502SJBV">
    <property type="taxonomic scope" value="Eukaryota"/>
</dbReference>
<sequence length="945" mass="105512">MKNIPHGGRKSARLQATAHSSPSTQHPSSSRLGVLGHTGRCLSAETTAISTRTRRGRAAEPEAEGVEARVEAGVESGSETDVRSEKTAEYSRSSEAPDSEAEDEPARTEKQTKEEKVASLLHHIREAGLSPFDVFLCILDEKSPTFQRYRTELYKEDRTTLVQILEALSASPKGSAKLGAWLKGDSGQSFLRSTISAELNDLHDLHVLKGVADISPDFIKNQEPDSFAEVAPFTMRLLRGAAQTKRQEGKNSKKKPDTICDTIIRMLLYSRSNKCLGFQAQFGLYLWTTGASRQAIEAVHILGLSISYQAVLDLIQFLAGHCMALVIIAAALLHAFCYDNINISTSIHIAQKGKAETTGKVTSGTLGIVYPLRNAKQEDLLLEPLLARMRNPEYNGLQWDKDLQLTDVQNSDIHHQLLVHVINVVFKYSDEELKKDEYADARLSHKTIKLVSATKQRTEFLVSRVSTTEEASVQGNAKFHDEAYETFKRTPEQLCKYAIPSINDQLTNSRIRTLQIQRKDDENDWHRRLVFQLSMGLFHAALNLAWGILHVHRGTLKQKGSLTYWFSILEKSRLSGAKPDYHTLFAALTEVLNGLLLAAWKDVCAHDDESLGDKPTLSQKTTAFKKYTKSKPTADDIVSKATRVVNDFMTPLPEPFTLDDDSDESEDDLHANEDRDPLQAKPVVPPPLENTCEKDPARDKVHQNTRLLIRDTLFLLELVAATRDGDIGRIELILPHLAMMYRGAGSNNYCTEVLYLIQNLKYVWTPEFADIMRDIMIVNPSGIPGHNIATDINMEYTVGDIKDLIVAKGCESTWDHIGDISAAIDHFKALKRKMGKFLDLPHQNKGHSDVDTSKLVWRVANTVEKEGFLAFKQDRQGNTSTKSSADIVALGAERLRRGTLDSFNRKFKDFVAGKASYGEDLEDDLPQNNLTYTSNELDDAGNDEN</sequence>
<feature type="compositionally biased region" description="Low complexity" evidence="1">
    <location>
        <begin position="19"/>
        <end position="30"/>
    </location>
</feature>
<keyword evidence="4" id="KW-1185">Reference proteome</keyword>
<dbReference type="InParanoid" id="A8NV60"/>
<feature type="compositionally biased region" description="Acidic residues" evidence="1">
    <location>
        <begin position="657"/>
        <end position="667"/>
    </location>
</feature>
<feature type="compositionally biased region" description="Polar residues" evidence="1">
    <location>
        <begin position="926"/>
        <end position="935"/>
    </location>
</feature>
<feature type="compositionally biased region" description="Acidic residues" evidence="1">
    <location>
        <begin position="936"/>
        <end position="945"/>
    </location>
</feature>
<accession>A8NV60</accession>
<dbReference type="GeneID" id="6013153"/>
<feature type="compositionally biased region" description="Basic and acidic residues" evidence="1">
    <location>
        <begin position="668"/>
        <end position="678"/>
    </location>
</feature>
<dbReference type="OrthoDB" id="3040861at2759"/>
<dbReference type="InterPro" id="IPR046496">
    <property type="entry name" value="DUF6589"/>
</dbReference>
<evidence type="ECO:0000256" key="1">
    <source>
        <dbReference type="SAM" id="MobiDB-lite"/>
    </source>
</evidence>
<dbReference type="KEGG" id="cci:CC1G_06194"/>
<dbReference type="Pfam" id="PF20231">
    <property type="entry name" value="DUF6589"/>
    <property type="match status" value="1"/>
</dbReference>
<organism evidence="3 4">
    <name type="scientific">Coprinopsis cinerea (strain Okayama-7 / 130 / ATCC MYA-4618 / FGSC 9003)</name>
    <name type="common">Inky cap fungus</name>
    <name type="synonym">Hormographiella aspergillata</name>
    <dbReference type="NCBI Taxonomy" id="240176"/>
    <lineage>
        <taxon>Eukaryota</taxon>
        <taxon>Fungi</taxon>
        <taxon>Dikarya</taxon>
        <taxon>Basidiomycota</taxon>
        <taxon>Agaricomycotina</taxon>
        <taxon>Agaricomycetes</taxon>
        <taxon>Agaricomycetidae</taxon>
        <taxon>Agaricales</taxon>
        <taxon>Agaricineae</taxon>
        <taxon>Psathyrellaceae</taxon>
        <taxon>Coprinopsis</taxon>
    </lineage>
</organism>
<dbReference type="EMBL" id="AACS02000004">
    <property type="protein sequence ID" value="EAU85178.1"/>
    <property type="molecule type" value="Genomic_DNA"/>
</dbReference>
<feature type="domain" description="DUF6589" evidence="2">
    <location>
        <begin position="397"/>
        <end position="847"/>
    </location>
</feature>
<evidence type="ECO:0000313" key="4">
    <source>
        <dbReference type="Proteomes" id="UP000001861"/>
    </source>
</evidence>
<comment type="caution">
    <text evidence="3">The sequence shown here is derived from an EMBL/GenBank/DDBJ whole genome shotgun (WGS) entry which is preliminary data.</text>
</comment>
<reference evidence="3 4" key="1">
    <citation type="journal article" date="2010" name="Proc. Natl. Acad. Sci. U.S.A.">
        <title>Insights into evolution of multicellular fungi from the assembled chromosomes of the mushroom Coprinopsis cinerea (Coprinus cinereus).</title>
        <authorList>
            <person name="Stajich J.E."/>
            <person name="Wilke S.K."/>
            <person name="Ahren D."/>
            <person name="Au C.H."/>
            <person name="Birren B.W."/>
            <person name="Borodovsky M."/>
            <person name="Burns C."/>
            <person name="Canback B."/>
            <person name="Casselton L.A."/>
            <person name="Cheng C.K."/>
            <person name="Deng J."/>
            <person name="Dietrich F.S."/>
            <person name="Fargo D.C."/>
            <person name="Farman M.L."/>
            <person name="Gathman A.C."/>
            <person name="Goldberg J."/>
            <person name="Guigo R."/>
            <person name="Hoegger P.J."/>
            <person name="Hooker J.B."/>
            <person name="Huggins A."/>
            <person name="James T.Y."/>
            <person name="Kamada T."/>
            <person name="Kilaru S."/>
            <person name="Kodira C."/>
            <person name="Kues U."/>
            <person name="Kupfer D."/>
            <person name="Kwan H.S."/>
            <person name="Lomsadze A."/>
            <person name="Li W."/>
            <person name="Lilly W.W."/>
            <person name="Ma L.J."/>
            <person name="Mackey A.J."/>
            <person name="Manning G."/>
            <person name="Martin F."/>
            <person name="Muraguchi H."/>
            <person name="Natvig D.O."/>
            <person name="Palmerini H."/>
            <person name="Ramesh M.A."/>
            <person name="Rehmeyer C.J."/>
            <person name="Roe B.A."/>
            <person name="Shenoy N."/>
            <person name="Stanke M."/>
            <person name="Ter-Hovhannisyan V."/>
            <person name="Tunlid A."/>
            <person name="Velagapudi R."/>
            <person name="Vision T.J."/>
            <person name="Zeng Q."/>
            <person name="Zolan M.E."/>
            <person name="Pukkila P.J."/>
        </authorList>
    </citation>
    <scope>NUCLEOTIDE SEQUENCE [LARGE SCALE GENOMIC DNA]</scope>
    <source>
        <strain evidence="4">Okayama-7 / 130 / ATCC MYA-4618 / FGSC 9003</strain>
    </source>
</reference>
<name>A8NV60_COPC7</name>
<feature type="compositionally biased region" description="Basic and acidic residues" evidence="1">
    <location>
        <begin position="80"/>
        <end position="89"/>
    </location>
</feature>